<gene>
    <name evidence="2" type="ORF">BST15_16195</name>
    <name evidence="3" type="ORF">E6Q54_18410</name>
    <name evidence="1" type="ORF">WR43_09190</name>
</gene>
<evidence type="ECO:0000313" key="6">
    <source>
        <dbReference type="Proteomes" id="UP000321797"/>
    </source>
</evidence>
<dbReference type="EMBL" id="SSGD01000127">
    <property type="protein sequence ID" value="TXI52406.1"/>
    <property type="molecule type" value="Genomic_DNA"/>
</dbReference>
<evidence type="ECO:0000313" key="3">
    <source>
        <dbReference type="EMBL" id="TXI52406.1"/>
    </source>
</evidence>
<evidence type="ECO:0000313" key="2">
    <source>
        <dbReference type="EMBL" id="OQZ94531.1"/>
    </source>
</evidence>
<accession>A0A0F5MY48</accession>
<reference evidence="4" key="1">
    <citation type="submission" date="2015-04" db="EMBL/GenBank/DDBJ databases">
        <title>Genome sequence of Mycobacterium arupense GUC1.</title>
        <authorList>
            <person name="Greninger A.L."/>
            <person name="Cunningham G."/>
            <person name="Chiu C.Y."/>
            <person name="Miller S."/>
        </authorList>
    </citation>
    <scope>NUCLEOTIDE SEQUENCE [LARGE SCALE GENOMIC DNA]</scope>
    <source>
        <strain evidence="4">GUC1</strain>
    </source>
</reference>
<dbReference type="AlphaFoldDB" id="A0A0F5MY48"/>
<protein>
    <submittedName>
        <fullName evidence="1">Uncharacterized protein</fullName>
    </submittedName>
</protein>
<evidence type="ECO:0000313" key="1">
    <source>
        <dbReference type="EMBL" id="KKB99534.1"/>
    </source>
</evidence>
<evidence type="ECO:0000313" key="4">
    <source>
        <dbReference type="Proteomes" id="UP000034416"/>
    </source>
</evidence>
<reference evidence="2 5" key="3">
    <citation type="submission" date="2016-12" db="EMBL/GenBank/DDBJ databases">
        <title>The new phylogeny of genus Mycobacterium.</title>
        <authorList>
            <person name="Tortoli E."/>
            <person name="Trovato A."/>
            <person name="Cirillo D.M."/>
        </authorList>
    </citation>
    <scope>NUCLEOTIDE SEQUENCE [LARGE SCALE GENOMIC DNA]</scope>
    <source>
        <strain evidence="2 5">DSM 44942</strain>
    </source>
</reference>
<comment type="caution">
    <text evidence="1">The sequence shown here is derived from an EMBL/GenBank/DDBJ whole genome shotgun (WGS) entry which is preliminary data.</text>
</comment>
<dbReference type="PATRIC" id="fig|342002.3.peg.2858"/>
<dbReference type="Proteomes" id="UP000034416">
    <property type="component" value="Unassembled WGS sequence"/>
</dbReference>
<dbReference type="Proteomes" id="UP000321797">
    <property type="component" value="Unassembled WGS sequence"/>
</dbReference>
<dbReference type="RefSeq" id="WP_046189279.1">
    <property type="nucleotide sequence ID" value="NZ_JACKUJ010000047.1"/>
</dbReference>
<dbReference type="EMBL" id="LASW01000031">
    <property type="protein sequence ID" value="KKB99534.1"/>
    <property type="molecule type" value="Genomic_DNA"/>
</dbReference>
<dbReference type="OrthoDB" id="4764281at2"/>
<dbReference type="EMBL" id="MVHH01000041">
    <property type="protein sequence ID" value="OQZ94531.1"/>
    <property type="molecule type" value="Genomic_DNA"/>
</dbReference>
<organism evidence="1 4">
    <name type="scientific">Mycolicibacter arupensis</name>
    <dbReference type="NCBI Taxonomy" id="342002"/>
    <lineage>
        <taxon>Bacteria</taxon>
        <taxon>Bacillati</taxon>
        <taxon>Actinomycetota</taxon>
        <taxon>Actinomycetes</taxon>
        <taxon>Mycobacteriales</taxon>
        <taxon>Mycobacteriaceae</taxon>
        <taxon>Mycolicibacter</taxon>
    </lineage>
</organism>
<reference evidence="3 6" key="4">
    <citation type="submission" date="2018-09" db="EMBL/GenBank/DDBJ databases">
        <title>Metagenome Assembled Genomes from an Advanced Water Purification Facility.</title>
        <authorList>
            <person name="Stamps B.W."/>
            <person name="Spear J.R."/>
        </authorList>
    </citation>
    <scope>NUCLEOTIDE SEQUENCE [LARGE SCALE GENOMIC DNA]</scope>
    <source>
        <strain evidence="3">Bin_29_2</strain>
    </source>
</reference>
<dbReference type="Proteomes" id="UP000192327">
    <property type="component" value="Unassembled WGS sequence"/>
</dbReference>
<evidence type="ECO:0000313" key="5">
    <source>
        <dbReference type="Proteomes" id="UP000192327"/>
    </source>
</evidence>
<sequence>MKQLYERHSTATTPASIDPDLRAAIEDHAAGNQLGDVLTTATAVCETRNVRLYRNGLLATITGSGDPDREHRTVALLTPRYLVIGVAGDKRGVHVRSARLETVTLSPGIVSSADSGISVVAQWSGATADQVTTAFYLGLGDDPSGHDFSSRLRTAITDAKSR</sequence>
<reference evidence="1" key="2">
    <citation type="submission" date="2015-04" db="EMBL/GenBank/DDBJ databases">
        <title>Genome sequence of Mycobacterium arupense strain GUC1.</title>
        <authorList>
            <person name="Greninger A.L."/>
            <person name="Cunningham G."/>
            <person name="Chiu C.Y."/>
            <person name="Miller S."/>
        </authorList>
    </citation>
    <scope>NUCLEOTIDE SEQUENCE</scope>
    <source>
        <strain evidence="1">GUC1</strain>
    </source>
</reference>
<proteinExistence type="predicted"/>
<name>A0A0F5MY48_9MYCO</name>
<keyword evidence="5" id="KW-1185">Reference proteome</keyword>